<dbReference type="PROSITE" id="PS51000">
    <property type="entry name" value="HTH_DEOR_2"/>
    <property type="match status" value="1"/>
</dbReference>
<dbReference type="SUPFAM" id="SSF46785">
    <property type="entry name" value="Winged helix' DNA-binding domain"/>
    <property type="match status" value="1"/>
</dbReference>
<dbReference type="InterPro" id="IPR018356">
    <property type="entry name" value="Tscrpt_reg_HTH_DeoR_CS"/>
</dbReference>
<evidence type="ECO:0000313" key="5">
    <source>
        <dbReference type="EMBL" id="MPM30282.1"/>
    </source>
</evidence>
<organism evidence="5">
    <name type="scientific">bioreactor metagenome</name>
    <dbReference type="NCBI Taxonomy" id="1076179"/>
    <lineage>
        <taxon>unclassified sequences</taxon>
        <taxon>metagenomes</taxon>
        <taxon>ecological metagenomes</taxon>
    </lineage>
</organism>
<accession>A0A644YNS7</accession>
<dbReference type="PANTHER" id="PTHR30363">
    <property type="entry name" value="HTH-TYPE TRANSCRIPTIONAL REGULATOR SRLR-RELATED"/>
    <property type="match status" value="1"/>
</dbReference>
<dbReference type="InterPro" id="IPR001034">
    <property type="entry name" value="DeoR_HTH"/>
</dbReference>
<dbReference type="Pfam" id="PF08220">
    <property type="entry name" value="HTH_DeoR"/>
    <property type="match status" value="1"/>
</dbReference>
<sequence>MLIFSKYEEEKCMTKKNSRLELLLSIINSQNFATVKQLADEVNVSEMTIRRDLQELENHKLVKSVYGGVTPLHIKGKPINSYILKSEQSKNWDLKLAIAKKAAEFIEPDDVIFFDTGSTVQALAEQLTNEHSYTFISSSFNTLSVLTRLQNSTIITPGGVFSYKPKVFYDLDTVTTIKKYRANKCFIGATGFEINLGITCAYPEDAPIKRAMLDCSKTRILILDSSKFGFVSTCKFASIEQFSLVITDKNIPEDYVNYITSHSVELIID</sequence>
<dbReference type="SMART" id="SM00420">
    <property type="entry name" value="HTH_DEOR"/>
    <property type="match status" value="1"/>
</dbReference>
<keyword evidence="1" id="KW-0805">Transcription regulation</keyword>
<dbReference type="InterPro" id="IPR014036">
    <property type="entry name" value="DeoR-like_C"/>
</dbReference>
<dbReference type="EMBL" id="VSSQ01005745">
    <property type="protein sequence ID" value="MPM30282.1"/>
    <property type="molecule type" value="Genomic_DNA"/>
</dbReference>
<evidence type="ECO:0000256" key="2">
    <source>
        <dbReference type="ARBA" id="ARBA00023125"/>
    </source>
</evidence>
<comment type="caution">
    <text evidence="5">The sequence shown here is derived from an EMBL/GenBank/DDBJ whole genome shotgun (WGS) entry which is preliminary data.</text>
</comment>
<keyword evidence="2" id="KW-0238">DNA-binding</keyword>
<dbReference type="SUPFAM" id="SSF100950">
    <property type="entry name" value="NagB/RpiA/CoA transferase-like"/>
    <property type="match status" value="1"/>
</dbReference>
<gene>
    <name evidence="5" type="primary">deoR_7</name>
    <name evidence="5" type="ORF">SDC9_76830</name>
</gene>
<dbReference type="PROSITE" id="PS00894">
    <property type="entry name" value="HTH_DEOR_1"/>
    <property type="match status" value="1"/>
</dbReference>
<keyword evidence="3" id="KW-0804">Transcription</keyword>
<proteinExistence type="predicted"/>
<dbReference type="GO" id="GO:0003677">
    <property type="term" value="F:DNA binding"/>
    <property type="evidence" value="ECO:0007669"/>
    <property type="project" value="UniProtKB-KW"/>
</dbReference>
<protein>
    <submittedName>
        <fullName evidence="5">Deoxyribose operon repressor</fullName>
    </submittedName>
</protein>
<evidence type="ECO:0000259" key="4">
    <source>
        <dbReference type="PROSITE" id="PS51000"/>
    </source>
</evidence>
<evidence type="ECO:0000256" key="1">
    <source>
        <dbReference type="ARBA" id="ARBA00023015"/>
    </source>
</evidence>
<feature type="domain" description="HTH deoR-type" evidence="4">
    <location>
        <begin position="16"/>
        <end position="71"/>
    </location>
</feature>
<dbReference type="AlphaFoldDB" id="A0A644YNS7"/>
<name>A0A644YNS7_9ZZZZ</name>
<dbReference type="GO" id="GO:0003700">
    <property type="term" value="F:DNA-binding transcription factor activity"/>
    <property type="evidence" value="ECO:0007669"/>
    <property type="project" value="InterPro"/>
</dbReference>
<dbReference type="InterPro" id="IPR036388">
    <property type="entry name" value="WH-like_DNA-bd_sf"/>
</dbReference>
<dbReference type="Gene3D" id="1.10.10.10">
    <property type="entry name" value="Winged helix-like DNA-binding domain superfamily/Winged helix DNA-binding domain"/>
    <property type="match status" value="1"/>
</dbReference>
<dbReference type="InterPro" id="IPR050313">
    <property type="entry name" value="Carb_Metab_HTH_regulators"/>
</dbReference>
<dbReference type="Pfam" id="PF00455">
    <property type="entry name" value="DeoRC"/>
    <property type="match status" value="1"/>
</dbReference>
<dbReference type="Gene3D" id="3.40.50.1360">
    <property type="match status" value="1"/>
</dbReference>
<dbReference type="InterPro" id="IPR037171">
    <property type="entry name" value="NagB/RpiA_transferase-like"/>
</dbReference>
<dbReference type="PANTHER" id="PTHR30363:SF8">
    <property type="entry name" value="DEOXYRIBOSE OPERON REPRESSOR"/>
    <property type="match status" value="1"/>
</dbReference>
<reference evidence="5" key="1">
    <citation type="submission" date="2019-08" db="EMBL/GenBank/DDBJ databases">
        <authorList>
            <person name="Kucharzyk K."/>
            <person name="Murdoch R.W."/>
            <person name="Higgins S."/>
            <person name="Loffler F."/>
        </authorList>
    </citation>
    <scope>NUCLEOTIDE SEQUENCE</scope>
</reference>
<dbReference type="PRINTS" id="PR00037">
    <property type="entry name" value="HTHLACR"/>
</dbReference>
<evidence type="ECO:0000256" key="3">
    <source>
        <dbReference type="ARBA" id="ARBA00023163"/>
    </source>
</evidence>
<dbReference type="SMART" id="SM01134">
    <property type="entry name" value="DeoRC"/>
    <property type="match status" value="1"/>
</dbReference>
<dbReference type="InterPro" id="IPR036390">
    <property type="entry name" value="WH_DNA-bd_sf"/>
</dbReference>